<evidence type="ECO:0008006" key="4">
    <source>
        <dbReference type="Google" id="ProtNLM"/>
    </source>
</evidence>
<evidence type="ECO:0000313" key="3">
    <source>
        <dbReference type="Proteomes" id="UP000298125"/>
    </source>
</evidence>
<sequence>MIKQILIITSILFVGSLSAEAVKPTLDCTNTVRPIFPAKKIRMVHIDTNQKVGDTVQVGQIAGTLTDYPKIVSQSYETQYRKAEQLYTEKEFNEAISILEPAIKNEKKNPFLWNLYARSLYAANRKTESFSAYQTLLSITDVDESFNEDGSPDLVVLDAWFLEAYWKISTLYLDKESFEKSIFYNRKMLDVVTLANTYYNPDRMAYNISALSYLAEAYYFLKNKEANQYYVCETLKLDRENKYVFQFLLL</sequence>
<dbReference type="Proteomes" id="UP000298125">
    <property type="component" value="Unassembled WGS sequence"/>
</dbReference>
<dbReference type="RefSeq" id="WP_135576052.1">
    <property type="nucleotide sequence ID" value="NZ_RQGA01000003.1"/>
</dbReference>
<gene>
    <name evidence="2" type="ORF">EHQ49_02565</name>
</gene>
<dbReference type="Gene3D" id="1.25.40.10">
    <property type="entry name" value="Tetratricopeptide repeat domain"/>
    <property type="match status" value="1"/>
</dbReference>
<organism evidence="2 3">
    <name type="scientific">Leptospira perdikensis</name>
    <dbReference type="NCBI Taxonomy" id="2484948"/>
    <lineage>
        <taxon>Bacteria</taxon>
        <taxon>Pseudomonadati</taxon>
        <taxon>Spirochaetota</taxon>
        <taxon>Spirochaetia</taxon>
        <taxon>Leptospirales</taxon>
        <taxon>Leptospiraceae</taxon>
        <taxon>Leptospira</taxon>
    </lineage>
</organism>
<comment type="caution">
    <text evidence="2">The sequence shown here is derived from an EMBL/GenBank/DDBJ whole genome shotgun (WGS) entry which is preliminary data.</text>
</comment>
<evidence type="ECO:0000256" key="1">
    <source>
        <dbReference type="SAM" id="SignalP"/>
    </source>
</evidence>
<keyword evidence="3" id="KW-1185">Reference proteome</keyword>
<dbReference type="OrthoDB" id="326785at2"/>
<dbReference type="EMBL" id="RQGA01000003">
    <property type="protein sequence ID" value="TGL44375.1"/>
    <property type="molecule type" value="Genomic_DNA"/>
</dbReference>
<dbReference type="InterPro" id="IPR011990">
    <property type="entry name" value="TPR-like_helical_dom_sf"/>
</dbReference>
<name>A0A4R9JIP4_9LEPT</name>
<accession>A0A4R9JIP4</accession>
<dbReference type="SUPFAM" id="SSF48452">
    <property type="entry name" value="TPR-like"/>
    <property type="match status" value="1"/>
</dbReference>
<dbReference type="AlphaFoldDB" id="A0A4R9JIP4"/>
<proteinExistence type="predicted"/>
<reference evidence="2" key="1">
    <citation type="journal article" date="2019" name="PLoS Negl. Trop. Dis.">
        <title>Revisiting the worldwide diversity of Leptospira species in the environment.</title>
        <authorList>
            <person name="Vincent A.T."/>
            <person name="Schiettekatte O."/>
            <person name="Bourhy P."/>
            <person name="Veyrier F.J."/>
            <person name="Picardeau M."/>
        </authorList>
    </citation>
    <scope>NUCLEOTIDE SEQUENCE [LARGE SCALE GENOMIC DNA]</scope>
    <source>
        <strain evidence="2">201702692</strain>
    </source>
</reference>
<keyword evidence="1" id="KW-0732">Signal</keyword>
<protein>
    <recommendedName>
        <fullName evidence="4">Tetratricopeptide repeat protein</fullName>
    </recommendedName>
</protein>
<feature type="chain" id="PRO_5020988251" description="Tetratricopeptide repeat protein" evidence="1">
    <location>
        <begin position="22"/>
        <end position="250"/>
    </location>
</feature>
<evidence type="ECO:0000313" key="2">
    <source>
        <dbReference type="EMBL" id="TGL44375.1"/>
    </source>
</evidence>
<feature type="signal peptide" evidence="1">
    <location>
        <begin position="1"/>
        <end position="21"/>
    </location>
</feature>